<dbReference type="EMBL" id="QNUL01000015">
    <property type="protein sequence ID" value="REA59508.1"/>
    <property type="molecule type" value="Genomic_DNA"/>
</dbReference>
<evidence type="ECO:0000313" key="1">
    <source>
        <dbReference type="EMBL" id="REA59508.1"/>
    </source>
</evidence>
<gene>
    <name evidence="1" type="ORF">DSL64_17820</name>
</gene>
<name>A0A3D8Y8G8_9BACT</name>
<protein>
    <submittedName>
        <fullName evidence="1">Uncharacterized protein</fullName>
    </submittedName>
</protein>
<reference evidence="1 2" key="1">
    <citation type="submission" date="2018-07" db="EMBL/GenBank/DDBJ databases">
        <title>Dyadobacter roseus sp. nov., isolated from rose rhizosphere soil.</title>
        <authorList>
            <person name="Chen L."/>
        </authorList>
    </citation>
    <scope>NUCLEOTIDE SEQUENCE [LARGE SCALE GENOMIC DNA]</scope>
    <source>
        <strain evidence="1 2">RS19</strain>
    </source>
</reference>
<dbReference type="Proteomes" id="UP000256373">
    <property type="component" value="Unassembled WGS sequence"/>
</dbReference>
<organism evidence="1 2">
    <name type="scientific">Dyadobacter luteus</name>
    <dbReference type="NCBI Taxonomy" id="2259619"/>
    <lineage>
        <taxon>Bacteria</taxon>
        <taxon>Pseudomonadati</taxon>
        <taxon>Bacteroidota</taxon>
        <taxon>Cytophagia</taxon>
        <taxon>Cytophagales</taxon>
        <taxon>Spirosomataceae</taxon>
        <taxon>Dyadobacter</taxon>
    </lineage>
</organism>
<comment type="caution">
    <text evidence="1">The sequence shown here is derived from an EMBL/GenBank/DDBJ whole genome shotgun (WGS) entry which is preliminary data.</text>
</comment>
<sequence>MTFYPKLFVGRFKGEIRFPKKSDHRLKNQFNNKAFNSLYCLLAFNSGKLEVAESMIKAISAENLSSERYFH</sequence>
<accession>A0A3D8Y8G8</accession>
<proteinExistence type="predicted"/>
<dbReference type="AlphaFoldDB" id="A0A3D8Y8G8"/>
<evidence type="ECO:0000313" key="2">
    <source>
        <dbReference type="Proteomes" id="UP000256373"/>
    </source>
</evidence>
<keyword evidence="2" id="KW-1185">Reference proteome</keyword>